<feature type="transmembrane region" description="Helical" evidence="5">
    <location>
        <begin position="225"/>
        <end position="247"/>
    </location>
</feature>
<feature type="transmembrane region" description="Helical" evidence="5">
    <location>
        <begin position="280"/>
        <end position="301"/>
    </location>
</feature>
<dbReference type="EMBL" id="WIGM01000515">
    <property type="protein sequence ID" value="KAF6823118.1"/>
    <property type="molecule type" value="Genomic_DNA"/>
</dbReference>
<evidence type="ECO:0000256" key="2">
    <source>
        <dbReference type="ARBA" id="ARBA00022692"/>
    </source>
</evidence>
<feature type="transmembrane region" description="Helical" evidence="5">
    <location>
        <begin position="416"/>
        <end position="435"/>
    </location>
</feature>
<feature type="transmembrane region" description="Helical" evidence="5">
    <location>
        <begin position="389"/>
        <end position="407"/>
    </location>
</feature>
<dbReference type="GO" id="GO:0005886">
    <property type="term" value="C:plasma membrane"/>
    <property type="evidence" value="ECO:0007669"/>
    <property type="project" value="TreeGrafter"/>
</dbReference>
<evidence type="ECO:0000313" key="7">
    <source>
        <dbReference type="EMBL" id="KAF6823118.1"/>
    </source>
</evidence>
<feature type="transmembrane region" description="Helical" evidence="5">
    <location>
        <begin position="555"/>
        <end position="574"/>
    </location>
</feature>
<name>A0A8H6K2E6_9PEZI</name>
<dbReference type="PANTHER" id="PTHR23501">
    <property type="entry name" value="MAJOR FACILITATOR SUPERFAMILY"/>
    <property type="match status" value="1"/>
</dbReference>
<evidence type="ECO:0000256" key="5">
    <source>
        <dbReference type="SAM" id="Phobius"/>
    </source>
</evidence>
<dbReference type="AlphaFoldDB" id="A0A8H6K2E6"/>
<dbReference type="InterPro" id="IPR011701">
    <property type="entry name" value="MFS"/>
</dbReference>
<protein>
    <submittedName>
        <fullName evidence="7">Siderophore iron transporter mirb</fullName>
    </submittedName>
</protein>
<dbReference type="SUPFAM" id="SSF103473">
    <property type="entry name" value="MFS general substrate transporter"/>
    <property type="match status" value="2"/>
</dbReference>
<keyword evidence="3 5" id="KW-1133">Transmembrane helix</keyword>
<evidence type="ECO:0000256" key="4">
    <source>
        <dbReference type="ARBA" id="ARBA00023136"/>
    </source>
</evidence>
<feature type="transmembrane region" description="Helical" evidence="5">
    <location>
        <begin position="138"/>
        <end position="155"/>
    </location>
</feature>
<feature type="transmembrane region" description="Helical" evidence="5">
    <location>
        <begin position="441"/>
        <end position="465"/>
    </location>
</feature>
<feature type="transmembrane region" description="Helical" evidence="5">
    <location>
        <begin position="109"/>
        <end position="126"/>
    </location>
</feature>
<evidence type="ECO:0000256" key="1">
    <source>
        <dbReference type="ARBA" id="ARBA00004141"/>
    </source>
</evidence>
<dbReference type="Proteomes" id="UP000639643">
    <property type="component" value="Unassembled WGS sequence"/>
</dbReference>
<gene>
    <name evidence="7" type="ORF">CMUS01_10819</name>
</gene>
<dbReference type="PROSITE" id="PS50850">
    <property type="entry name" value="MFS"/>
    <property type="match status" value="1"/>
</dbReference>
<feature type="transmembrane region" description="Helical" evidence="5">
    <location>
        <begin position="194"/>
        <end position="213"/>
    </location>
</feature>
<organism evidence="7 8">
    <name type="scientific">Colletotrichum musicola</name>
    <dbReference type="NCBI Taxonomy" id="2175873"/>
    <lineage>
        <taxon>Eukaryota</taxon>
        <taxon>Fungi</taxon>
        <taxon>Dikarya</taxon>
        <taxon>Ascomycota</taxon>
        <taxon>Pezizomycotina</taxon>
        <taxon>Sordariomycetes</taxon>
        <taxon>Hypocreomycetidae</taxon>
        <taxon>Glomerellales</taxon>
        <taxon>Glomerellaceae</taxon>
        <taxon>Colletotrichum</taxon>
        <taxon>Colletotrichum orchidearum species complex</taxon>
    </lineage>
</organism>
<evidence type="ECO:0000259" key="6">
    <source>
        <dbReference type="PROSITE" id="PS50850"/>
    </source>
</evidence>
<proteinExistence type="predicted"/>
<keyword evidence="2 5" id="KW-0812">Transmembrane</keyword>
<accession>A0A8H6K2E6</accession>
<keyword evidence="8" id="KW-1185">Reference proteome</keyword>
<comment type="caution">
    <text evidence="7">The sequence shown here is derived from an EMBL/GenBank/DDBJ whole genome shotgun (WGS) entry which is preliminary data.</text>
</comment>
<keyword evidence="4 5" id="KW-0472">Membrane</keyword>
<dbReference type="Pfam" id="PF07690">
    <property type="entry name" value="MFS_1"/>
    <property type="match status" value="1"/>
</dbReference>
<dbReference type="GO" id="GO:0022857">
    <property type="term" value="F:transmembrane transporter activity"/>
    <property type="evidence" value="ECO:0007669"/>
    <property type="project" value="InterPro"/>
</dbReference>
<feature type="domain" description="Major facilitator superfamily (MFS) profile" evidence="6">
    <location>
        <begin position="72"/>
        <end position="578"/>
    </location>
</feature>
<feature type="transmembrane region" description="Helical" evidence="5">
    <location>
        <begin position="477"/>
        <end position="502"/>
    </location>
</feature>
<feature type="transmembrane region" description="Helical" evidence="5">
    <location>
        <begin position="307"/>
        <end position="329"/>
    </location>
</feature>
<feature type="transmembrane region" description="Helical" evidence="5">
    <location>
        <begin position="70"/>
        <end position="89"/>
    </location>
</feature>
<dbReference type="Gene3D" id="1.20.1250.20">
    <property type="entry name" value="MFS general substrate transporter like domains"/>
    <property type="match status" value="2"/>
</dbReference>
<feature type="transmembrane region" description="Helical" evidence="5">
    <location>
        <begin position="349"/>
        <end position="369"/>
    </location>
</feature>
<reference evidence="7" key="1">
    <citation type="journal article" date="2020" name="Phytopathology">
        <title>Genome Sequence Resources of Colletotrichum truncatum, C. plurivorum, C. musicola, and C. sojae: Four Species Pathogenic to Soybean (Glycine max).</title>
        <authorList>
            <person name="Rogerio F."/>
            <person name="Boufleur T.R."/>
            <person name="Ciampi-Guillardi M."/>
            <person name="Sukno S.A."/>
            <person name="Thon M.R."/>
            <person name="Massola Junior N.S."/>
            <person name="Baroncelli R."/>
        </authorList>
    </citation>
    <scope>NUCLEOTIDE SEQUENCE</scope>
    <source>
        <strain evidence="7">LFN0074</strain>
    </source>
</reference>
<evidence type="ECO:0000313" key="8">
    <source>
        <dbReference type="Proteomes" id="UP000639643"/>
    </source>
</evidence>
<dbReference type="InterPro" id="IPR020846">
    <property type="entry name" value="MFS_dom"/>
</dbReference>
<sequence>MSHPLSPAASAGQPFTIKSQHDIITQDLDLCPNSAREQNAPRDSSVDTTAQPGVQQVEAIAIVWSKSSRAFVYFLIWIVYFTILMQQSVSGSLLPYVASAYQEHSLTPTISVISSIFGGVCCLPAAKMIDIFGRPQGYAFCLFITTIGLVMMAATNSVQMYAAALVFWTVGNNTLLYVVNIFIADTTTLHNRALVTWLASSPNLFTSWIGGPMAEAFLGGLGWHWYYGIFSIVVLVTCLPLFIILWVNERKARKRGIITKTTSDRSGVESILHYCREFDAIGLLLLIAGLAMLLLPFNIYSQQPLGWKSPVIICLLVFGVVLLVLFALWEKFWASTAFIPFSLLLDRNVVGSSVLGVILFISYYCWSSFFTSFLQVVYNLSVSEAGYVSQIYGVGGTIAGVASGYLIHRTGFYKSIVLYGALPIYTLFMGLLIHFRTPSTSVGYVIMCQIFVGFASGAIMAISPLPAMVAASHQHVAAVVAIVSMFSSIGGAVGLTVASVIWGNVFPQKLLEYLPAEDQANFADIYGMLDVQLSYPPGSPTRVAIQHAYSDGQKIMMIVGSAVWLGGFISVAFWRNTDLRTVKQVRGYVI</sequence>
<comment type="subcellular location">
    <subcellularLocation>
        <location evidence="1">Membrane</location>
        <topology evidence="1">Multi-pass membrane protein</topology>
    </subcellularLocation>
</comment>
<dbReference type="OrthoDB" id="4078873at2759"/>
<dbReference type="InterPro" id="IPR036259">
    <property type="entry name" value="MFS_trans_sf"/>
</dbReference>
<evidence type="ECO:0000256" key="3">
    <source>
        <dbReference type="ARBA" id="ARBA00022989"/>
    </source>
</evidence>
<feature type="transmembrane region" description="Helical" evidence="5">
    <location>
        <begin position="161"/>
        <end position="182"/>
    </location>
</feature>
<dbReference type="PANTHER" id="PTHR23501:SF55">
    <property type="entry name" value="SIDEROPHORE IRON TRANSPORTER, PUTATIVE (AFU_ORTHOLOGUE AFUA_3G03440)-RELATED"/>
    <property type="match status" value="1"/>
</dbReference>